<keyword evidence="2" id="KW-0349">Heme</keyword>
<protein>
    <submittedName>
        <fullName evidence="7">Cytochrome c</fullName>
    </submittedName>
</protein>
<comment type="caution">
    <text evidence="7">The sequence shown here is derived from an EMBL/GenBank/DDBJ whole genome shotgun (WGS) entry which is preliminary data.</text>
</comment>
<dbReference type="Gene3D" id="1.20.120.10">
    <property type="entry name" value="Cytochrome c/b562"/>
    <property type="match status" value="1"/>
</dbReference>
<dbReference type="RefSeq" id="WP_289364004.1">
    <property type="nucleotide sequence ID" value="NZ_JAUCBP010000006.1"/>
</dbReference>
<keyword evidence="6" id="KW-0732">Signal</keyword>
<gene>
    <name evidence="7" type="ORF">QTP81_04410</name>
</gene>
<sequence length="160" mass="16917">MKKLTLLAAAASIAIGSIAFIGSATAEEAKSERQAANATQFRQALFQLIRSNMGPLGGMARGDIPMNADVIATNAVRLEQLGMMIPDYMATDTTGFGVDTEALPKIWENMDDFTAKANDLVEASRALQAVVLAGDDSLYRGAIGDVGKTCKACHDAYKAE</sequence>
<keyword evidence="1" id="KW-0813">Transport</keyword>
<feature type="signal peptide" evidence="6">
    <location>
        <begin position="1"/>
        <end position="26"/>
    </location>
</feature>
<organism evidence="7 8">
    <name type="scientific">Alteromonas arenosi</name>
    <dbReference type="NCBI Taxonomy" id="3055817"/>
    <lineage>
        <taxon>Bacteria</taxon>
        <taxon>Pseudomonadati</taxon>
        <taxon>Pseudomonadota</taxon>
        <taxon>Gammaproteobacteria</taxon>
        <taxon>Alteromonadales</taxon>
        <taxon>Alteromonadaceae</taxon>
        <taxon>Alteromonas/Salinimonas group</taxon>
        <taxon>Alteromonas</taxon>
    </lineage>
</organism>
<evidence type="ECO:0000256" key="6">
    <source>
        <dbReference type="SAM" id="SignalP"/>
    </source>
</evidence>
<keyword evidence="5" id="KW-0408">Iron</keyword>
<evidence type="ECO:0000256" key="5">
    <source>
        <dbReference type="ARBA" id="ARBA00023004"/>
    </source>
</evidence>
<evidence type="ECO:0000256" key="3">
    <source>
        <dbReference type="ARBA" id="ARBA00022723"/>
    </source>
</evidence>
<proteinExistence type="predicted"/>
<name>A0ABT7SUH1_9ALTE</name>
<reference evidence="7 8" key="1">
    <citation type="submission" date="2023-06" db="EMBL/GenBank/DDBJ databases">
        <title>Alteromonas sp. ASW11-36 isolated from intertidal sand.</title>
        <authorList>
            <person name="Li Y."/>
        </authorList>
    </citation>
    <scope>NUCLEOTIDE SEQUENCE [LARGE SCALE GENOMIC DNA]</scope>
    <source>
        <strain evidence="7 8">ASW11-36</strain>
    </source>
</reference>
<dbReference type="InterPro" id="IPR010980">
    <property type="entry name" value="Cyt_c/b562"/>
</dbReference>
<dbReference type="InterPro" id="IPR002321">
    <property type="entry name" value="Cyt_c_II"/>
</dbReference>
<evidence type="ECO:0000313" key="8">
    <source>
        <dbReference type="Proteomes" id="UP001234343"/>
    </source>
</evidence>
<dbReference type="InterPro" id="IPR012127">
    <property type="entry name" value="Cyt_c_prime"/>
</dbReference>
<dbReference type="Pfam" id="PF01322">
    <property type="entry name" value="Cytochrom_C_2"/>
    <property type="match status" value="1"/>
</dbReference>
<dbReference type="SUPFAM" id="SSF47175">
    <property type="entry name" value="Cytochromes"/>
    <property type="match status" value="1"/>
</dbReference>
<evidence type="ECO:0000256" key="4">
    <source>
        <dbReference type="ARBA" id="ARBA00022982"/>
    </source>
</evidence>
<evidence type="ECO:0000256" key="1">
    <source>
        <dbReference type="ARBA" id="ARBA00022448"/>
    </source>
</evidence>
<keyword evidence="8" id="KW-1185">Reference proteome</keyword>
<evidence type="ECO:0000256" key="2">
    <source>
        <dbReference type="ARBA" id="ARBA00022617"/>
    </source>
</evidence>
<dbReference type="EMBL" id="JAUCBP010000006">
    <property type="protein sequence ID" value="MDM7859842.1"/>
    <property type="molecule type" value="Genomic_DNA"/>
</dbReference>
<feature type="chain" id="PRO_5047413435" evidence="6">
    <location>
        <begin position="27"/>
        <end position="160"/>
    </location>
</feature>
<evidence type="ECO:0000313" key="7">
    <source>
        <dbReference type="EMBL" id="MDM7859842.1"/>
    </source>
</evidence>
<dbReference type="PIRSF" id="PIRSF000027">
    <property type="entry name" value="Cytc_c_prime"/>
    <property type="match status" value="1"/>
</dbReference>
<dbReference type="Proteomes" id="UP001234343">
    <property type="component" value="Unassembled WGS sequence"/>
</dbReference>
<keyword evidence="4" id="KW-0249">Electron transport</keyword>
<accession>A0ABT7SUH1</accession>
<dbReference type="PROSITE" id="PS51009">
    <property type="entry name" value="CYTCII"/>
    <property type="match status" value="1"/>
</dbReference>
<keyword evidence="3" id="KW-0479">Metal-binding</keyword>